<dbReference type="InterPro" id="IPR011335">
    <property type="entry name" value="Restrct_endonuc-II-like"/>
</dbReference>
<keyword evidence="2" id="KW-0540">Nuclease</keyword>
<dbReference type="EMBL" id="FPIZ01000032">
    <property type="protein sequence ID" value="SFW87335.1"/>
    <property type="molecule type" value="Genomic_DNA"/>
</dbReference>
<dbReference type="OrthoDB" id="789121at2"/>
<evidence type="ECO:0000313" key="3">
    <source>
        <dbReference type="EMBL" id="WQG88958.1"/>
    </source>
</evidence>
<dbReference type="Gene3D" id="3.40.1350.10">
    <property type="match status" value="1"/>
</dbReference>
<dbReference type="InterPro" id="IPR007560">
    <property type="entry name" value="Restrct_endonuc_IV_Mrr"/>
</dbReference>
<keyword evidence="2" id="KW-0255">Endonuclease</keyword>
<keyword evidence="2" id="KW-0378">Hydrolase</keyword>
<reference evidence="3 5" key="2">
    <citation type="submission" date="2023-11" db="EMBL/GenBank/DDBJ databases">
        <title>MicrobeMod: A computational toolkit for identifying prokaryotic methylation and restriction-modification with nanopore sequencing.</title>
        <authorList>
            <person name="Crits-Christoph A."/>
            <person name="Kang S.C."/>
            <person name="Lee H."/>
            <person name="Ostrov N."/>
        </authorList>
    </citation>
    <scope>NUCLEOTIDE SEQUENCE [LARGE SCALE GENOMIC DNA]</scope>
    <source>
        <strain evidence="3 5">ATCC 23090</strain>
    </source>
</reference>
<dbReference type="RefSeq" id="WP_072365628.1">
    <property type="nucleotide sequence ID" value="NZ_CP139972.1"/>
</dbReference>
<dbReference type="STRING" id="1004.SAMN05661012_06051"/>
<dbReference type="InterPro" id="IPR011856">
    <property type="entry name" value="tRNA_endonuc-like_dom_sf"/>
</dbReference>
<gene>
    <name evidence="2" type="ORF">SAMN05661012_06051</name>
    <name evidence="3" type="ORF">SR876_28930</name>
</gene>
<dbReference type="Proteomes" id="UP000183788">
    <property type="component" value="Unassembled WGS sequence"/>
</dbReference>
<dbReference type="GO" id="GO:0004519">
    <property type="term" value="F:endonuclease activity"/>
    <property type="evidence" value="ECO:0007669"/>
    <property type="project" value="UniProtKB-KW"/>
</dbReference>
<reference evidence="2 4" key="1">
    <citation type="submission" date="2016-11" db="EMBL/GenBank/DDBJ databases">
        <authorList>
            <person name="Jaros S."/>
            <person name="Januszkiewicz K."/>
            <person name="Wedrychowicz H."/>
        </authorList>
    </citation>
    <scope>NUCLEOTIDE SEQUENCE [LARGE SCALE GENOMIC DNA]</scope>
    <source>
        <strain evidence="2 4">DSM 784</strain>
    </source>
</reference>
<name>A0A1K1STD6_9BACT</name>
<protein>
    <submittedName>
        <fullName evidence="2">Restriction endonuclease</fullName>
    </submittedName>
</protein>
<dbReference type="SUPFAM" id="SSF52980">
    <property type="entry name" value="Restriction endonuclease-like"/>
    <property type="match status" value="1"/>
</dbReference>
<accession>A0A1K1STD6</accession>
<sequence>MIYNAEDVIFDQLSSTEFERLCYELLFRLGYRQLTWRQGGADNGRDIEGIWTVETPLSVEDCRWFFECKHYTAGVPPEQLTSKIAWADAEQPACLVILISSYLTNNARNWLDQIRVQKRYRILVIEGPELKRLIIRFPALIEQHFATNRYEKLLLDARRHHNEYRIALSYDLLYALSKHLSPSKLTINDLGFLFIGLYGQYKHFEDRNDYYGNFHPKVMTPFYDRLRELATKTAIEVFVQYRGNYDYLDGSGFWDDMESWTPGMEGESEAAYEYSRLHLNYRGPSTTWAIGHYLFFRIPTGEAFEIFCIEDSEFSTSARYYPKVNTSTVDELCIEATDEFRALLKKYALVFRRPPNE</sequence>
<dbReference type="EMBL" id="CP140154">
    <property type="protein sequence ID" value="WQG88958.1"/>
    <property type="molecule type" value="Genomic_DNA"/>
</dbReference>
<dbReference type="Pfam" id="PF04471">
    <property type="entry name" value="Mrr_cat"/>
    <property type="match status" value="1"/>
</dbReference>
<dbReference type="GO" id="GO:0009307">
    <property type="term" value="P:DNA restriction-modification system"/>
    <property type="evidence" value="ECO:0007669"/>
    <property type="project" value="InterPro"/>
</dbReference>
<dbReference type="Proteomes" id="UP001326715">
    <property type="component" value="Chromosome"/>
</dbReference>
<evidence type="ECO:0000259" key="1">
    <source>
        <dbReference type="Pfam" id="PF04471"/>
    </source>
</evidence>
<organism evidence="2 4">
    <name type="scientific">Chitinophaga sancti</name>
    <dbReference type="NCBI Taxonomy" id="1004"/>
    <lineage>
        <taxon>Bacteria</taxon>
        <taxon>Pseudomonadati</taxon>
        <taxon>Bacteroidota</taxon>
        <taxon>Chitinophagia</taxon>
        <taxon>Chitinophagales</taxon>
        <taxon>Chitinophagaceae</taxon>
        <taxon>Chitinophaga</taxon>
    </lineage>
</organism>
<evidence type="ECO:0000313" key="2">
    <source>
        <dbReference type="EMBL" id="SFW87335.1"/>
    </source>
</evidence>
<feature type="domain" description="Restriction endonuclease type IV Mrr" evidence="1">
    <location>
        <begin position="11"/>
        <end position="134"/>
    </location>
</feature>
<evidence type="ECO:0000313" key="5">
    <source>
        <dbReference type="Proteomes" id="UP001326715"/>
    </source>
</evidence>
<dbReference type="AlphaFoldDB" id="A0A1K1STD6"/>
<evidence type="ECO:0000313" key="4">
    <source>
        <dbReference type="Proteomes" id="UP000183788"/>
    </source>
</evidence>
<proteinExistence type="predicted"/>
<keyword evidence="5" id="KW-1185">Reference proteome</keyword>
<dbReference type="GO" id="GO:0003677">
    <property type="term" value="F:DNA binding"/>
    <property type="evidence" value="ECO:0007669"/>
    <property type="project" value="InterPro"/>
</dbReference>